<keyword evidence="3" id="KW-1185">Reference proteome</keyword>
<name>A0AAN8K4V1_PATCE</name>
<dbReference type="EMBL" id="JAZGQO010000002">
    <property type="protein sequence ID" value="KAK6189946.1"/>
    <property type="molecule type" value="Genomic_DNA"/>
</dbReference>
<feature type="region of interest" description="Disordered" evidence="1">
    <location>
        <begin position="51"/>
        <end position="80"/>
    </location>
</feature>
<protein>
    <submittedName>
        <fullName evidence="2">Uncharacterized protein</fullName>
    </submittedName>
</protein>
<sequence length="135" mass="15597">MKVMFNDFTRYTDRRFAELAKNTGHQILKLRSEFNARIDSLTIPKTEALASFDPAYTRSPPKSVDPMAPPSSTPNPIDQIKNIIPRDEIYRFESKDRKDDPQSQERHFAQQLDPLEQHPRVPIANLHSKSPLALR</sequence>
<evidence type="ECO:0000313" key="3">
    <source>
        <dbReference type="Proteomes" id="UP001347796"/>
    </source>
</evidence>
<gene>
    <name evidence="2" type="ORF">SNE40_001906</name>
</gene>
<organism evidence="2 3">
    <name type="scientific">Patella caerulea</name>
    <name type="common">Rayed Mediterranean limpet</name>
    <dbReference type="NCBI Taxonomy" id="87958"/>
    <lineage>
        <taxon>Eukaryota</taxon>
        <taxon>Metazoa</taxon>
        <taxon>Spiralia</taxon>
        <taxon>Lophotrochozoa</taxon>
        <taxon>Mollusca</taxon>
        <taxon>Gastropoda</taxon>
        <taxon>Patellogastropoda</taxon>
        <taxon>Patelloidea</taxon>
        <taxon>Patellidae</taxon>
        <taxon>Patella</taxon>
    </lineage>
</organism>
<evidence type="ECO:0000313" key="2">
    <source>
        <dbReference type="EMBL" id="KAK6189946.1"/>
    </source>
</evidence>
<accession>A0AAN8K4V1</accession>
<feature type="region of interest" description="Disordered" evidence="1">
    <location>
        <begin position="93"/>
        <end position="135"/>
    </location>
</feature>
<proteinExistence type="predicted"/>
<evidence type="ECO:0000256" key="1">
    <source>
        <dbReference type="SAM" id="MobiDB-lite"/>
    </source>
</evidence>
<feature type="compositionally biased region" description="Basic and acidic residues" evidence="1">
    <location>
        <begin position="93"/>
        <end position="108"/>
    </location>
</feature>
<reference evidence="2 3" key="1">
    <citation type="submission" date="2024-01" db="EMBL/GenBank/DDBJ databases">
        <title>The genome of the rayed Mediterranean limpet Patella caerulea (Linnaeus, 1758).</title>
        <authorList>
            <person name="Anh-Thu Weber A."/>
            <person name="Halstead-Nussloch G."/>
        </authorList>
    </citation>
    <scope>NUCLEOTIDE SEQUENCE [LARGE SCALE GENOMIC DNA]</scope>
    <source>
        <strain evidence="2">AATW-2023a</strain>
        <tissue evidence="2">Whole specimen</tissue>
    </source>
</reference>
<comment type="caution">
    <text evidence="2">The sequence shown here is derived from an EMBL/GenBank/DDBJ whole genome shotgun (WGS) entry which is preliminary data.</text>
</comment>
<dbReference type="Proteomes" id="UP001347796">
    <property type="component" value="Unassembled WGS sequence"/>
</dbReference>
<dbReference type="AlphaFoldDB" id="A0AAN8K4V1"/>